<sequence length="130" mass="14551">MREDQFFMVLPSNSSMRHFPENVTLSFTTELPQTVHLHGGWEVTLSEIQFPKTLLHIKHGENVLRFVDVAENQINAQTPPAAKDGVIPNGIYKNIEELISVINSASRSAGSHLYLELQNETGGKIFVSLH</sequence>
<protein>
    <submittedName>
        <fullName evidence="1">Uncharacterized protein</fullName>
    </submittedName>
</protein>
<evidence type="ECO:0000313" key="2">
    <source>
        <dbReference type="Proteomes" id="UP000279307"/>
    </source>
</evidence>
<name>A0A3L8DMZ1_OOCBI</name>
<reference evidence="1 2" key="1">
    <citation type="journal article" date="2018" name="Genome Res.">
        <title>The genomic architecture and molecular evolution of ant odorant receptors.</title>
        <authorList>
            <person name="McKenzie S.K."/>
            <person name="Kronauer D.J.C."/>
        </authorList>
    </citation>
    <scope>NUCLEOTIDE SEQUENCE [LARGE SCALE GENOMIC DNA]</scope>
    <source>
        <strain evidence="1">Clonal line C1</strain>
    </source>
</reference>
<dbReference type="EMBL" id="QOIP01000006">
    <property type="protein sequence ID" value="RLU21741.1"/>
    <property type="molecule type" value="Genomic_DNA"/>
</dbReference>
<gene>
    <name evidence="1" type="ORF">DMN91_006117</name>
</gene>
<evidence type="ECO:0000313" key="1">
    <source>
        <dbReference type="EMBL" id="RLU21741.1"/>
    </source>
</evidence>
<organism evidence="1 2">
    <name type="scientific">Ooceraea biroi</name>
    <name type="common">Clonal raider ant</name>
    <name type="synonym">Cerapachys biroi</name>
    <dbReference type="NCBI Taxonomy" id="2015173"/>
    <lineage>
        <taxon>Eukaryota</taxon>
        <taxon>Metazoa</taxon>
        <taxon>Ecdysozoa</taxon>
        <taxon>Arthropoda</taxon>
        <taxon>Hexapoda</taxon>
        <taxon>Insecta</taxon>
        <taxon>Pterygota</taxon>
        <taxon>Neoptera</taxon>
        <taxon>Endopterygota</taxon>
        <taxon>Hymenoptera</taxon>
        <taxon>Apocrita</taxon>
        <taxon>Aculeata</taxon>
        <taxon>Formicoidea</taxon>
        <taxon>Formicidae</taxon>
        <taxon>Dorylinae</taxon>
        <taxon>Ooceraea</taxon>
    </lineage>
</organism>
<accession>A0A3L8DMZ1</accession>
<proteinExistence type="predicted"/>
<comment type="caution">
    <text evidence="1">The sequence shown here is derived from an EMBL/GenBank/DDBJ whole genome shotgun (WGS) entry which is preliminary data.</text>
</comment>
<dbReference type="Proteomes" id="UP000279307">
    <property type="component" value="Chromosome 6"/>
</dbReference>
<dbReference type="AlphaFoldDB" id="A0A3L8DMZ1"/>